<name>A0ACC1CRK9_9NEOP</name>
<dbReference type="Proteomes" id="UP000824533">
    <property type="component" value="Linkage Group LG18"/>
</dbReference>
<accession>A0ACC1CRK9</accession>
<organism evidence="1 2">
    <name type="scientific">Dendrolimus kikuchii</name>
    <dbReference type="NCBI Taxonomy" id="765133"/>
    <lineage>
        <taxon>Eukaryota</taxon>
        <taxon>Metazoa</taxon>
        <taxon>Ecdysozoa</taxon>
        <taxon>Arthropoda</taxon>
        <taxon>Hexapoda</taxon>
        <taxon>Insecta</taxon>
        <taxon>Pterygota</taxon>
        <taxon>Neoptera</taxon>
        <taxon>Endopterygota</taxon>
        <taxon>Lepidoptera</taxon>
        <taxon>Glossata</taxon>
        <taxon>Ditrysia</taxon>
        <taxon>Bombycoidea</taxon>
        <taxon>Lasiocampidae</taxon>
        <taxon>Dendrolimus</taxon>
    </lineage>
</organism>
<gene>
    <name evidence="1" type="ORF">K1T71_010196</name>
</gene>
<proteinExistence type="predicted"/>
<protein>
    <submittedName>
        <fullName evidence="1">Uncharacterized protein</fullName>
    </submittedName>
</protein>
<keyword evidence="2" id="KW-1185">Reference proteome</keyword>
<evidence type="ECO:0000313" key="1">
    <source>
        <dbReference type="EMBL" id="KAJ0174050.1"/>
    </source>
</evidence>
<reference evidence="1 2" key="1">
    <citation type="journal article" date="2021" name="Front. Genet.">
        <title>Chromosome-Level Genome Assembly Reveals Significant Gene Expansion in the Toll and IMD Signaling Pathways of Dendrolimus kikuchii.</title>
        <authorList>
            <person name="Zhou J."/>
            <person name="Wu P."/>
            <person name="Xiong Z."/>
            <person name="Liu N."/>
            <person name="Zhao N."/>
            <person name="Ji M."/>
            <person name="Qiu Y."/>
            <person name="Yang B."/>
        </authorList>
    </citation>
    <scope>NUCLEOTIDE SEQUENCE [LARGE SCALE GENOMIC DNA]</scope>
    <source>
        <strain evidence="1">Ann1</strain>
    </source>
</reference>
<dbReference type="EMBL" id="CM034404">
    <property type="protein sequence ID" value="KAJ0174050.1"/>
    <property type="molecule type" value="Genomic_DNA"/>
</dbReference>
<evidence type="ECO:0000313" key="2">
    <source>
        <dbReference type="Proteomes" id="UP000824533"/>
    </source>
</evidence>
<comment type="caution">
    <text evidence="1">The sequence shown here is derived from an EMBL/GenBank/DDBJ whole genome shotgun (WGS) entry which is preliminary data.</text>
</comment>
<sequence length="136" mass="14628">MYLRSSSLMSLAAWMPSSLRFFSICLLRAMAARSSADEAQPMAMARTAWLATRGSAVPLACSRPVVARTGRRARAHSRTRASPKVRLAADAPGRLTTPDFDTTECYANGSPRTKPGSAIASEVGREVAPQRGPVYE</sequence>